<dbReference type="NCBIfam" id="TIGR03141">
    <property type="entry name" value="cytochro_ccmD"/>
    <property type="match status" value="1"/>
</dbReference>
<evidence type="ECO:0000256" key="8">
    <source>
        <dbReference type="ARBA" id="ARBA00022692"/>
    </source>
</evidence>
<dbReference type="Pfam" id="PF04995">
    <property type="entry name" value="CcmD"/>
    <property type="match status" value="1"/>
</dbReference>
<keyword evidence="10 12" id="KW-1133">Transmembrane helix</keyword>
<keyword evidence="8 12" id="KW-0812">Transmembrane</keyword>
<evidence type="ECO:0000256" key="5">
    <source>
        <dbReference type="ARBA" id="ARBA00022448"/>
    </source>
</evidence>
<comment type="subcellular location">
    <subcellularLocation>
        <location evidence="2 12">Cell inner membrane</location>
        <topology evidence="2 12">Single-pass membrane protein</topology>
    </subcellularLocation>
</comment>
<keyword evidence="5 12" id="KW-0813">Transport</keyword>
<dbReference type="InterPro" id="IPR007078">
    <property type="entry name" value="Haem_export_protD_CcmD"/>
</dbReference>
<feature type="transmembrane region" description="Helical" evidence="12">
    <location>
        <begin position="6"/>
        <end position="26"/>
    </location>
</feature>
<evidence type="ECO:0000313" key="14">
    <source>
        <dbReference type="Proteomes" id="UP000281094"/>
    </source>
</evidence>
<organism evidence="13 14">
    <name type="scientific">Notoacmeibacter ruber</name>
    <dbReference type="NCBI Taxonomy" id="2670375"/>
    <lineage>
        <taxon>Bacteria</taxon>
        <taxon>Pseudomonadati</taxon>
        <taxon>Pseudomonadota</taxon>
        <taxon>Alphaproteobacteria</taxon>
        <taxon>Hyphomicrobiales</taxon>
        <taxon>Notoacmeibacteraceae</taxon>
        <taxon>Notoacmeibacter</taxon>
    </lineage>
</organism>
<keyword evidence="11 12" id="KW-0472">Membrane</keyword>
<keyword evidence="6 12" id="KW-1003">Cell membrane</keyword>
<name>A0A3L7JKQ4_9HYPH</name>
<protein>
    <recommendedName>
        <fullName evidence="4 12">Heme exporter protein D</fullName>
    </recommendedName>
</protein>
<keyword evidence="7 12" id="KW-0997">Cell inner membrane</keyword>
<dbReference type="GO" id="GO:0015886">
    <property type="term" value="P:heme transport"/>
    <property type="evidence" value="ECO:0007669"/>
    <property type="project" value="InterPro"/>
</dbReference>
<evidence type="ECO:0000313" key="13">
    <source>
        <dbReference type="EMBL" id="RLQ89102.1"/>
    </source>
</evidence>
<evidence type="ECO:0000256" key="3">
    <source>
        <dbReference type="ARBA" id="ARBA00008741"/>
    </source>
</evidence>
<comment type="similarity">
    <text evidence="3 12">Belongs to the CcmD/CycX/HelD family.</text>
</comment>
<dbReference type="EMBL" id="RCWN01000001">
    <property type="protein sequence ID" value="RLQ89102.1"/>
    <property type="molecule type" value="Genomic_DNA"/>
</dbReference>
<dbReference type="GO" id="GO:0005886">
    <property type="term" value="C:plasma membrane"/>
    <property type="evidence" value="ECO:0007669"/>
    <property type="project" value="UniProtKB-SubCell"/>
</dbReference>
<reference evidence="13 14" key="1">
    <citation type="submission" date="2018-10" db="EMBL/GenBank/DDBJ databases">
        <title>Notoacmeibacter sp. M2BS9Y-3-1, whole genome shotgun sequence.</title>
        <authorList>
            <person name="Tuo L."/>
        </authorList>
    </citation>
    <scope>NUCLEOTIDE SEQUENCE [LARGE SCALE GENOMIC DNA]</scope>
    <source>
        <strain evidence="13 14">M2BS9Y-3-1</strain>
    </source>
</reference>
<accession>A0A3L7JKQ4</accession>
<evidence type="ECO:0000256" key="6">
    <source>
        <dbReference type="ARBA" id="ARBA00022475"/>
    </source>
</evidence>
<evidence type="ECO:0000256" key="9">
    <source>
        <dbReference type="ARBA" id="ARBA00022748"/>
    </source>
</evidence>
<comment type="caution">
    <text evidence="13">The sequence shown here is derived from an EMBL/GenBank/DDBJ whole genome shotgun (WGS) entry which is preliminary data.</text>
</comment>
<keyword evidence="14" id="KW-1185">Reference proteome</keyword>
<evidence type="ECO:0000256" key="11">
    <source>
        <dbReference type="ARBA" id="ARBA00023136"/>
    </source>
</evidence>
<evidence type="ECO:0000256" key="1">
    <source>
        <dbReference type="ARBA" id="ARBA00002442"/>
    </source>
</evidence>
<gene>
    <name evidence="13" type="primary">ccmD</name>
    <name evidence="13" type="ORF">D8780_13480</name>
</gene>
<dbReference type="RefSeq" id="WP_121646069.1">
    <property type="nucleotide sequence ID" value="NZ_RCWN01000001.1"/>
</dbReference>
<evidence type="ECO:0000256" key="10">
    <source>
        <dbReference type="ARBA" id="ARBA00022989"/>
    </source>
</evidence>
<dbReference type="GO" id="GO:0017004">
    <property type="term" value="P:cytochrome complex assembly"/>
    <property type="evidence" value="ECO:0007669"/>
    <property type="project" value="UniProtKB-KW"/>
</dbReference>
<evidence type="ECO:0000256" key="7">
    <source>
        <dbReference type="ARBA" id="ARBA00022519"/>
    </source>
</evidence>
<evidence type="ECO:0000256" key="4">
    <source>
        <dbReference type="ARBA" id="ARBA00016461"/>
    </source>
</evidence>
<proteinExistence type="inferred from homology"/>
<evidence type="ECO:0000256" key="2">
    <source>
        <dbReference type="ARBA" id="ARBA00004377"/>
    </source>
</evidence>
<sequence>MGHLGYIAAAYGVSIVAIGGLATWLLTDMAARRRELDRLHKAGYRRRSDKREIVHETE</sequence>
<comment type="function">
    <text evidence="1 12">Required for the export of heme to the periplasm for the biogenesis of c-type cytochromes.</text>
</comment>
<evidence type="ECO:0000256" key="12">
    <source>
        <dbReference type="RuleBase" id="RU363101"/>
    </source>
</evidence>
<dbReference type="AlphaFoldDB" id="A0A3L7JKQ4"/>
<dbReference type="Proteomes" id="UP000281094">
    <property type="component" value="Unassembled WGS sequence"/>
</dbReference>
<keyword evidence="9 12" id="KW-0201">Cytochrome c-type biogenesis</keyword>